<dbReference type="OrthoDB" id="982978at2"/>
<accession>A0A2N0VKL2</accession>
<evidence type="ECO:0000256" key="4">
    <source>
        <dbReference type="ARBA" id="ARBA00022989"/>
    </source>
</evidence>
<evidence type="ECO:0000313" key="8">
    <source>
        <dbReference type="EMBL" id="PKD44699.1"/>
    </source>
</evidence>
<evidence type="ECO:0000256" key="1">
    <source>
        <dbReference type="ARBA" id="ARBA00004651"/>
    </source>
</evidence>
<comment type="caution">
    <text evidence="8">The sequence shown here is derived from an EMBL/GenBank/DDBJ whole genome shotgun (WGS) entry which is preliminary data.</text>
</comment>
<keyword evidence="4 6" id="KW-1133">Transmembrane helix</keyword>
<dbReference type="Proteomes" id="UP000233398">
    <property type="component" value="Unassembled WGS sequence"/>
</dbReference>
<feature type="transmembrane region" description="Helical" evidence="6">
    <location>
        <begin position="34"/>
        <end position="53"/>
    </location>
</feature>
<evidence type="ECO:0000256" key="6">
    <source>
        <dbReference type="SAM" id="Phobius"/>
    </source>
</evidence>
<comment type="subcellular location">
    <subcellularLocation>
        <location evidence="1">Cell membrane</location>
        <topology evidence="1">Multi-pass membrane protein</topology>
    </subcellularLocation>
</comment>
<keyword evidence="5 6" id="KW-0472">Membrane</keyword>
<evidence type="ECO:0000259" key="7">
    <source>
        <dbReference type="Pfam" id="PF13396"/>
    </source>
</evidence>
<protein>
    <recommendedName>
        <fullName evidence="7">Cardiolipin synthase N-terminal domain-containing protein</fullName>
    </recommendedName>
</protein>
<dbReference type="RefSeq" id="WP_101071988.1">
    <property type="nucleotide sequence ID" value="NZ_PISP01000001.1"/>
</dbReference>
<organism evidence="8 9">
    <name type="scientific">Rhodohalobacter barkolensis</name>
    <dbReference type="NCBI Taxonomy" id="2053187"/>
    <lineage>
        <taxon>Bacteria</taxon>
        <taxon>Pseudomonadati</taxon>
        <taxon>Balneolota</taxon>
        <taxon>Balneolia</taxon>
        <taxon>Balneolales</taxon>
        <taxon>Balneolaceae</taxon>
        <taxon>Rhodohalobacter</taxon>
    </lineage>
</organism>
<gene>
    <name evidence="8" type="ORF">CWD77_04340</name>
</gene>
<proteinExistence type="predicted"/>
<evidence type="ECO:0000256" key="3">
    <source>
        <dbReference type="ARBA" id="ARBA00022692"/>
    </source>
</evidence>
<dbReference type="EMBL" id="PISP01000001">
    <property type="protein sequence ID" value="PKD44699.1"/>
    <property type="molecule type" value="Genomic_DNA"/>
</dbReference>
<dbReference type="Pfam" id="PF13396">
    <property type="entry name" value="PLDc_N"/>
    <property type="match status" value="1"/>
</dbReference>
<evidence type="ECO:0000256" key="2">
    <source>
        <dbReference type="ARBA" id="ARBA00022475"/>
    </source>
</evidence>
<reference evidence="8 9" key="1">
    <citation type="submission" date="2017-11" db="EMBL/GenBank/DDBJ databases">
        <title>Rhodohalobacter 15182 sp. nov., isolated from a salt lake.</title>
        <authorList>
            <person name="Han S."/>
        </authorList>
    </citation>
    <scope>NUCLEOTIDE SEQUENCE [LARGE SCALE GENOMIC DNA]</scope>
    <source>
        <strain evidence="8 9">15182</strain>
    </source>
</reference>
<evidence type="ECO:0000256" key="5">
    <source>
        <dbReference type="ARBA" id="ARBA00023136"/>
    </source>
</evidence>
<feature type="domain" description="Cardiolipin synthase N-terminal" evidence="7">
    <location>
        <begin position="8"/>
        <end position="52"/>
    </location>
</feature>
<sequence length="56" mass="6293">MGTIVGIIALICAIYVIIEVWTKQPSMGTGEKIIWTLAAFFFSIITAIVYYFMKKS</sequence>
<keyword evidence="2" id="KW-1003">Cell membrane</keyword>
<evidence type="ECO:0000313" key="9">
    <source>
        <dbReference type="Proteomes" id="UP000233398"/>
    </source>
</evidence>
<keyword evidence="3 6" id="KW-0812">Transmembrane</keyword>
<keyword evidence="9" id="KW-1185">Reference proteome</keyword>
<dbReference type="InterPro" id="IPR027379">
    <property type="entry name" value="CLS_N"/>
</dbReference>
<name>A0A2N0VKL2_9BACT</name>
<dbReference type="GO" id="GO:0005886">
    <property type="term" value="C:plasma membrane"/>
    <property type="evidence" value="ECO:0007669"/>
    <property type="project" value="UniProtKB-SubCell"/>
</dbReference>
<feature type="transmembrane region" description="Helical" evidence="6">
    <location>
        <begin position="6"/>
        <end position="22"/>
    </location>
</feature>
<dbReference type="AlphaFoldDB" id="A0A2N0VKL2"/>